<dbReference type="Gene3D" id="3.50.50.60">
    <property type="entry name" value="FAD/NAD(P)-binding domain"/>
    <property type="match status" value="1"/>
</dbReference>
<dbReference type="SUPFAM" id="SSF54373">
    <property type="entry name" value="FAD-linked reductases, C-terminal domain"/>
    <property type="match status" value="1"/>
</dbReference>
<dbReference type="EMBL" id="PKSG01000268">
    <property type="protein sequence ID" value="POR37256.1"/>
    <property type="molecule type" value="Genomic_DNA"/>
</dbReference>
<dbReference type="OrthoDB" id="5046242at2759"/>
<dbReference type="Gene3D" id="3.90.660.10">
    <property type="match status" value="1"/>
</dbReference>
<dbReference type="PANTHER" id="PTHR10742">
    <property type="entry name" value="FLAVIN MONOAMINE OXIDASE"/>
    <property type="match status" value="1"/>
</dbReference>
<organism evidence="2 3">
    <name type="scientific">Tolypocladium paradoxum</name>
    <dbReference type="NCBI Taxonomy" id="94208"/>
    <lineage>
        <taxon>Eukaryota</taxon>
        <taxon>Fungi</taxon>
        <taxon>Dikarya</taxon>
        <taxon>Ascomycota</taxon>
        <taxon>Pezizomycotina</taxon>
        <taxon>Sordariomycetes</taxon>
        <taxon>Hypocreomycetidae</taxon>
        <taxon>Hypocreales</taxon>
        <taxon>Ophiocordycipitaceae</taxon>
        <taxon>Tolypocladium</taxon>
    </lineage>
</organism>
<proteinExistence type="predicted"/>
<evidence type="ECO:0000313" key="2">
    <source>
        <dbReference type="EMBL" id="POR37256.1"/>
    </source>
</evidence>
<evidence type="ECO:0000259" key="1">
    <source>
        <dbReference type="Pfam" id="PF01593"/>
    </source>
</evidence>
<dbReference type="GO" id="GO:0006338">
    <property type="term" value="P:chromatin remodeling"/>
    <property type="evidence" value="ECO:0007669"/>
    <property type="project" value="TreeGrafter"/>
</dbReference>
<dbReference type="GO" id="GO:0016491">
    <property type="term" value="F:oxidoreductase activity"/>
    <property type="evidence" value="ECO:0007669"/>
    <property type="project" value="InterPro"/>
</dbReference>
<dbReference type="InterPro" id="IPR036188">
    <property type="entry name" value="FAD/NAD-bd_sf"/>
</dbReference>
<dbReference type="GO" id="GO:0050660">
    <property type="term" value="F:flavin adenine dinucleotide binding"/>
    <property type="evidence" value="ECO:0007669"/>
    <property type="project" value="TreeGrafter"/>
</dbReference>
<dbReference type="InterPro" id="IPR002937">
    <property type="entry name" value="Amino_oxidase"/>
</dbReference>
<dbReference type="PRINTS" id="PR00419">
    <property type="entry name" value="ADXRDTASE"/>
</dbReference>
<sequence>MDAYSMCYTSPSRRNSSRIYQDLRSVRLSSLPALDCGLLRKMATMGASAQCRNGDSATTPHVGIIGAGLSGLRCADILLRHGFKVTVIEGRDRVGGRLHQQKLPNGHWVDIGPNWIHGTNDNPMLDLAKQTKTAVGCWDTRSYVFDESGRLFPVDEGERYADMMWDIIQDAFKHSNKSSAGIPSSKSLAHFFQEQVVDKIPESEPEFARKRQIVLQMSDMWGAFVGSPVQRQSLKYFWLEECIEGENLFCAGTYRQILDAIAKPVLAEADVKFNSKARRILHRRETGDEVRVELEGGQVLSFDEVVVTAPLGWLKQNLAAFEPPLPERLTLAIQSIGYGCLEKVYISFPRAFWLSEAGDRKVHGFVQWLSPDYAPDSNPDRWNQEVVELASLTPETSHPTLLFYVFGEQSQHLTARVAELDDQAKRDQFLFDFFRPYYSRLPQYSEASDDCRPTGCLATAWLRDELAGFGSYSNFQVGLEEGDADVETMRAGLPAKGLWFAGEHTAPFVALGTATGAYWSGESVGRRIAEAYGSEPGH</sequence>
<comment type="caution">
    <text evidence="2">The sequence shown here is derived from an EMBL/GenBank/DDBJ whole genome shotgun (WGS) entry which is preliminary data.</text>
</comment>
<dbReference type="InterPro" id="IPR050281">
    <property type="entry name" value="Flavin_monoamine_oxidase"/>
</dbReference>
<protein>
    <submittedName>
        <fullName evidence="2">Polyamine oxidase 4</fullName>
    </submittedName>
</protein>
<accession>A0A2S4L489</accession>
<dbReference type="GO" id="GO:0003682">
    <property type="term" value="F:chromatin binding"/>
    <property type="evidence" value="ECO:0007669"/>
    <property type="project" value="TreeGrafter"/>
</dbReference>
<dbReference type="PANTHER" id="PTHR10742:SF414">
    <property type="entry name" value="CONTAINING AMINE OXIDASE, PUTATIVE (AFU_ORTHOLOGUE AFUA_3G12150)-RELATED"/>
    <property type="match status" value="1"/>
</dbReference>
<dbReference type="Pfam" id="PF01593">
    <property type="entry name" value="Amino_oxidase"/>
    <property type="match status" value="1"/>
</dbReference>
<gene>
    <name evidence="2" type="ORF">TPAR_02543</name>
</gene>
<dbReference type="SUPFAM" id="SSF51905">
    <property type="entry name" value="FAD/NAD(P)-binding domain"/>
    <property type="match status" value="1"/>
</dbReference>
<dbReference type="Proteomes" id="UP000237481">
    <property type="component" value="Unassembled WGS sequence"/>
</dbReference>
<reference evidence="2 3" key="1">
    <citation type="submission" date="2018-01" db="EMBL/GenBank/DDBJ databases">
        <title>Harnessing the power of phylogenomics to disentangle the directionality and signatures of interkingdom host jumping in the parasitic fungal genus Tolypocladium.</title>
        <authorList>
            <person name="Quandt C.A."/>
            <person name="Patterson W."/>
            <person name="Spatafora J.W."/>
        </authorList>
    </citation>
    <scope>NUCLEOTIDE SEQUENCE [LARGE SCALE GENOMIC DNA]</scope>
    <source>
        <strain evidence="2 3">NRBC 100945</strain>
    </source>
</reference>
<name>A0A2S4L489_9HYPO</name>
<evidence type="ECO:0000313" key="3">
    <source>
        <dbReference type="Proteomes" id="UP000237481"/>
    </source>
</evidence>
<keyword evidence="3" id="KW-1185">Reference proteome</keyword>
<dbReference type="STRING" id="94208.A0A2S4L489"/>
<feature type="domain" description="Amine oxidase" evidence="1">
    <location>
        <begin position="69"/>
        <end position="528"/>
    </location>
</feature>
<dbReference type="AlphaFoldDB" id="A0A2S4L489"/>